<organism evidence="1 2">
    <name type="scientific">Cirrhinus mrigala</name>
    <name type="common">Mrigala</name>
    <dbReference type="NCBI Taxonomy" id="683832"/>
    <lineage>
        <taxon>Eukaryota</taxon>
        <taxon>Metazoa</taxon>
        <taxon>Chordata</taxon>
        <taxon>Craniata</taxon>
        <taxon>Vertebrata</taxon>
        <taxon>Euteleostomi</taxon>
        <taxon>Actinopterygii</taxon>
        <taxon>Neopterygii</taxon>
        <taxon>Teleostei</taxon>
        <taxon>Ostariophysi</taxon>
        <taxon>Cypriniformes</taxon>
        <taxon>Cyprinidae</taxon>
        <taxon>Labeoninae</taxon>
        <taxon>Labeonini</taxon>
        <taxon>Cirrhinus</taxon>
    </lineage>
</organism>
<name>A0ABD0P2R6_CIRMR</name>
<reference evidence="1 2" key="1">
    <citation type="submission" date="2024-05" db="EMBL/GenBank/DDBJ databases">
        <title>Genome sequencing and assembly of Indian major carp, Cirrhinus mrigala (Hamilton, 1822).</title>
        <authorList>
            <person name="Mohindra V."/>
            <person name="Chowdhury L.M."/>
            <person name="Lal K."/>
            <person name="Jena J.K."/>
        </authorList>
    </citation>
    <scope>NUCLEOTIDE SEQUENCE [LARGE SCALE GENOMIC DNA]</scope>
    <source>
        <strain evidence="1">CM1030</strain>
        <tissue evidence="1">Blood</tissue>
    </source>
</reference>
<dbReference type="Proteomes" id="UP001529510">
    <property type="component" value="Unassembled WGS sequence"/>
</dbReference>
<dbReference type="EMBL" id="JAMKFB020000018">
    <property type="protein sequence ID" value="KAL0168392.1"/>
    <property type="molecule type" value="Genomic_DNA"/>
</dbReference>
<protein>
    <submittedName>
        <fullName evidence="1">Uncharacterized protein</fullName>
    </submittedName>
</protein>
<gene>
    <name evidence="1" type="ORF">M9458_036614</name>
</gene>
<keyword evidence="2" id="KW-1185">Reference proteome</keyword>
<sequence length="63" mass="7110">GDLYPLMREIVKQNITGIQWIATRPSTPEMFKSFGGTVGFVVRKMAMPKLGTYLKNISPYFPS</sequence>
<feature type="non-terminal residue" evidence="1">
    <location>
        <position position="1"/>
    </location>
</feature>
<comment type="caution">
    <text evidence="1">The sequence shown here is derived from an EMBL/GenBank/DDBJ whole genome shotgun (WGS) entry which is preliminary data.</text>
</comment>
<proteinExistence type="predicted"/>
<dbReference type="AlphaFoldDB" id="A0ABD0P2R6"/>
<evidence type="ECO:0000313" key="2">
    <source>
        <dbReference type="Proteomes" id="UP001529510"/>
    </source>
</evidence>
<evidence type="ECO:0000313" key="1">
    <source>
        <dbReference type="EMBL" id="KAL0168392.1"/>
    </source>
</evidence>
<feature type="non-terminal residue" evidence="1">
    <location>
        <position position="63"/>
    </location>
</feature>
<accession>A0ABD0P2R6</accession>